<keyword evidence="2" id="KW-1185">Reference proteome</keyword>
<name>A0A284QS50_ARMOS</name>
<evidence type="ECO:0000313" key="1">
    <source>
        <dbReference type="EMBL" id="SJK99308.1"/>
    </source>
</evidence>
<protein>
    <submittedName>
        <fullName evidence="1">Uncharacterized protein</fullName>
    </submittedName>
</protein>
<accession>A0A284QS50</accession>
<reference evidence="2" key="1">
    <citation type="journal article" date="2017" name="Nat. Ecol. Evol.">
        <title>Genome expansion and lineage-specific genetic innovations in the forest pathogenic fungi Armillaria.</title>
        <authorList>
            <person name="Sipos G."/>
            <person name="Prasanna A.N."/>
            <person name="Walter M.C."/>
            <person name="O'Connor E."/>
            <person name="Balint B."/>
            <person name="Krizsan K."/>
            <person name="Kiss B."/>
            <person name="Hess J."/>
            <person name="Varga T."/>
            <person name="Slot J."/>
            <person name="Riley R."/>
            <person name="Boka B."/>
            <person name="Rigling D."/>
            <person name="Barry K."/>
            <person name="Lee J."/>
            <person name="Mihaltcheva S."/>
            <person name="LaButti K."/>
            <person name="Lipzen A."/>
            <person name="Waldron R."/>
            <person name="Moloney N.M."/>
            <person name="Sperisen C."/>
            <person name="Kredics L."/>
            <person name="Vagvoelgyi C."/>
            <person name="Patrignani A."/>
            <person name="Fitzpatrick D."/>
            <person name="Nagy I."/>
            <person name="Doyle S."/>
            <person name="Anderson J.B."/>
            <person name="Grigoriev I.V."/>
            <person name="Gueldener U."/>
            <person name="Muensterkoetter M."/>
            <person name="Nagy L.G."/>
        </authorList>
    </citation>
    <scope>NUCLEOTIDE SEQUENCE [LARGE SCALE GENOMIC DNA]</scope>
    <source>
        <strain evidence="2">C18/9</strain>
    </source>
</reference>
<dbReference type="Proteomes" id="UP000219338">
    <property type="component" value="Unassembled WGS sequence"/>
</dbReference>
<evidence type="ECO:0000313" key="2">
    <source>
        <dbReference type="Proteomes" id="UP000219338"/>
    </source>
</evidence>
<dbReference type="AlphaFoldDB" id="A0A284QS50"/>
<organism evidence="1 2">
    <name type="scientific">Armillaria ostoyae</name>
    <name type="common">Armillaria root rot fungus</name>
    <dbReference type="NCBI Taxonomy" id="47428"/>
    <lineage>
        <taxon>Eukaryota</taxon>
        <taxon>Fungi</taxon>
        <taxon>Dikarya</taxon>
        <taxon>Basidiomycota</taxon>
        <taxon>Agaricomycotina</taxon>
        <taxon>Agaricomycetes</taxon>
        <taxon>Agaricomycetidae</taxon>
        <taxon>Agaricales</taxon>
        <taxon>Marasmiineae</taxon>
        <taxon>Physalacriaceae</taxon>
        <taxon>Armillaria</taxon>
    </lineage>
</organism>
<dbReference type="EMBL" id="FUEG01000002">
    <property type="protein sequence ID" value="SJK99308.1"/>
    <property type="molecule type" value="Genomic_DNA"/>
</dbReference>
<sequence>MMGRFPSFPFLPLHRGEMFQLVARPTPILSESSEEYLYTLSVIITLWQSHFKSALLKNFAHRSEEVSGRHGERTYKRRQFGHLHAPYPGTKHHQIHVRSDRFFEYKWDDNDASTLPDAN</sequence>
<gene>
    <name evidence="1" type="ORF">ARMOST_02601</name>
</gene>
<proteinExistence type="predicted"/>